<proteinExistence type="predicted"/>
<evidence type="ECO:0000313" key="1">
    <source>
        <dbReference type="EnsemblMetazoa" id="GPPI041474-PA"/>
    </source>
</evidence>
<dbReference type="EnsemblMetazoa" id="GPPI041474-RA">
    <property type="protein sequence ID" value="GPPI041474-PA"/>
    <property type="gene ID" value="GPPI041474"/>
</dbReference>
<keyword evidence="2" id="KW-1185">Reference proteome</keyword>
<protein>
    <submittedName>
        <fullName evidence="1">Uncharacterized protein</fullName>
    </submittedName>
</protein>
<accession>A0A1B0BV68</accession>
<name>A0A1B0BV68_9MUSC</name>
<reference evidence="1" key="2">
    <citation type="submission" date="2020-05" db="UniProtKB">
        <authorList>
            <consortium name="EnsemblMetazoa"/>
        </authorList>
    </citation>
    <scope>IDENTIFICATION</scope>
    <source>
        <strain evidence="1">IAEA</strain>
    </source>
</reference>
<dbReference type="Proteomes" id="UP000092460">
    <property type="component" value="Unassembled WGS sequence"/>
</dbReference>
<dbReference type="EMBL" id="JXJN01021145">
    <property type="status" value="NOT_ANNOTATED_CDS"/>
    <property type="molecule type" value="Genomic_DNA"/>
</dbReference>
<evidence type="ECO:0000313" key="2">
    <source>
        <dbReference type="Proteomes" id="UP000092460"/>
    </source>
</evidence>
<dbReference type="VEuPathDB" id="VectorBase:GPPI041474"/>
<reference evidence="2" key="1">
    <citation type="submission" date="2015-01" db="EMBL/GenBank/DDBJ databases">
        <authorList>
            <person name="Aksoy S."/>
            <person name="Warren W."/>
            <person name="Wilson R.K."/>
        </authorList>
    </citation>
    <scope>NUCLEOTIDE SEQUENCE [LARGE SCALE GENOMIC DNA]</scope>
    <source>
        <strain evidence="2">IAEA</strain>
    </source>
</reference>
<sequence length="180" mass="20460">MSERELKISFNVHGRLWGQQNIIAKLHFALTFMYHAIMLNISCNLKLKKNIIKALLSSSVELFSLPAEFLPASSTSVVGANILADIFFLLDDFDVTNFSNLAAVPSKKWQTNSKPQHFGFYVYSTKTLKILKGIHVYLLCVKYYYIVTIPNLRQSNNQWCLCNQTELSPPTVLIISTPLK</sequence>
<dbReference type="AlphaFoldDB" id="A0A1B0BV68"/>
<organism evidence="1 2">
    <name type="scientific">Glossina palpalis gambiensis</name>
    <dbReference type="NCBI Taxonomy" id="67801"/>
    <lineage>
        <taxon>Eukaryota</taxon>
        <taxon>Metazoa</taxon>
        <taxon>Ecdysozoa</taxon>
        <taxon>Arthropoda</taxon>
        <taxon>Hexapoda</taxon>
        <taxon>Insecta</taxon>
        <taxon>Pterygota</taxon>
        <taxon>Neoptera</taxon>
        <taxon>Endopterygota</taxon>
        <taxon>Diptera</taxon>
        <taxon>Brachycera</taxon>
        <taxon>Muscomorpha</taxon>
        <taxon>Hippoboscoidea</taxon>
        <taxon>Glossinidae</taxon>
        <taxon>Glossina</taxon>
    </lineage>
</organism>